<feature type="transmembrane region" description="Helical" evidence="1">
    <location>
        <begin position="78"/>
        <end position="100"/>
    </location>
</feature>
<protein>
    <recommendedName>
        <fullName evidence="4">LexA-binding, inner membrane-associated hydrolase</fullName>
    </recommendedName>
</protein>
<evidence type="ECO:0008006" key="4">
    <source>
        <dbReference type="Google" id="ProtNLM"/>
    </source>
</evidence>
<evidence type="ECO:0000313" key="3">
    <source>
        <dbReference type="Proteomes" id="UP000621898"/>
    </source>
</evidence>
<proteinExistence type="predicted"/>
<evidence type="ECO:0000313" key="2">
    <source>
        <dbReference type="EMBL" id="GGY15081.1"/>
    </source>
</evidence>
<dbReference type="EMBL" id="BMXT01000001">
    <property type="protein sequence ID" value="GGY15081.1"/>
    <property type="molecule type" value="Genomic_DNA"/>
</dbReference>
<keyword evidence="1" id="KW-1133">Transmembrane helix</keyword>
<sequence length="167" mass="17984">MYMGHFAIALGARRWLRSLPLAWLLFASIEPDLHDALGSWLPALGIGEATHSFPGILYAAAAVALLTALLFRRIGLALGASLLVLSHVIVDYLTSWLPLWHGGPHAGLHLYAIPWADFMLETTTIGVGLALYARSPDLRRPARAGLVAMGMVMVGLQAVWNFSMASG</sequence>
<feature type="transmembrane region" description="Helical" evidence="1">
    <location>
        <begin position="144"/>
        <end position="163"/>
    </location>
</feature>
<organism evidence="2 3">
    <name type="scientific">Rhodanobacter panaciterrae</name>
    <dbReference type="NCBI Taxonomy" id="490572"/>
    <lineage>
        <taxon>Bacteria</taxon>
        <taxon>Pseudomonadati</taxon>
        <taxon>Pseudomonadota</taxon>
        <taxon>Gammaproteobacteria</taxon>
        <taxon>Lysobacterales</taxon>
        <taxon>Rhodanobacteraceae</taxon>
        <taxon>Rhodanobacter</taxon>
    </lineage>
</organism>
<dbReference type="RefSeq" id="WP_189439374.1">
    <property type="nucleotide sequence ID" value="NZ_BMXT01000001.1"/>
</dbReference>
<evidence type="ECO:0000256" key="1">
    <source>
        <dbReference type="SAM" id="Phobius"/>
    </source>
</evidence>
<feature type="transmembrane region" description="Helical" evidence="1">
    <location>
        <begin position="55"/>
        <end position="71"/>
    </location>
</feature>
<keyword evidence="3" id="KW-1185">Reference proteome</keyword>
<comment type="caution">
    <text evidence="2">The sequence shown here is derived from an EMBL/GenBank/DDBJ whole genome shotgun (WGS) entry which is preliminary data.</text>
</comment>
<accession>A0ABQ2ZFD0</accession>
<dbReference type="Proteomes" id="UP000621898">
    <property type="component" value="Unassembled WGS sequence"/>
</dbReference>
<gene>
    <name evidence="2" type="ORF">GCM10008098_02480</name>
</gene>
<name>A0ABQ2ZFD0_9GAMM</name>
<keyword evidence="1" id="KW-0812">Transmembrane</keyword>
<keyword evidence="1" id="KW-0472">Membrane</keyword>
<reference evidence="3" key="1">
    <citation type="journal article" date="2019" name="Int. J. Syst. Evol. Microbiol.">
        <title>The Global Catalogue of Microorganisms (GCM) 10K type strain sequencing project: providing services to taxonomists for standard genome sequencing and annotation.</title>
        <authorList>
            <consortium name="The Broad Institute Genomics Platform"/>
            <consortium name="The Broad Institute Genome Sequencing Center for Infectious Disease"/>
            <person name="Wu L."/>
            <person name="Ma J."/>
        </authorList>
    </citation>
    <scope>NUCLEOTIDE SEQUENCE [LARGE SCALE GENOMIC DNA]</scope>
    <source>
        <strain evidence="3">KCTC 22232</strain>
    </source>
</reference>
<feature type="transmembrane region" description="Helical" evidence="1">
    <location>
        <begin position="112"/>
        <end position="132"/>
    </location>
</feature>